<dbReference type="GO" id="GO:0032259">
    <property type="term" value="P:methylation"/>
    <property type="evidence" value="ECO:0007669"/>
    <property type="project" value="UniProtKB-KW"/>
</dbReference>
<dbReference type="EMBL" id="MTBO01000004">
    <property type="protein sequence ID" value="OSI18192.1"/>
    <property type="molecule type" value="Genomic_DNA"/>
</dbReference>
<evidence type="ECO:0000256" key="1">
    <source>
        <dbReference type="ARBA" id="ARBA00022679"/>
    </source>
</evidence>
<dbReference type="SUPFAM" id="SSF53335">
    <property type="entry name" value="S-adenosyl-L-methionine-dependent methyltransferases"/>
    <property type="match status" value="1"/>
</dbReference>
<sequence length="217" mass="23878">MDLTPKQTAAQLRCPHGKEAAAFGQIMNLRNLAQISACLETLQIRAGSQLLEIGCGNGGLLGWILSQNENLHYTGLEVSEAMHREACGFNQAFIEAGLAQYCLYGGGKLPFSDGRFDMLFSVNTVYFWPDPAGMLAECARVLKRGGRMCLSFCERAFMETLPFAAYGFSLYNAADIRAVAAPLPLKTVAETRRSDWAVSKSNGLVQRETVHLLFEKR</sequence>
<evidence type="ECO:0000259" key="2">
    <source>
        <dbReference type="Pfam" id="PF08241"/>
    </source>
</evidence>
<organism evidence="3 4">
    <name type="scientific">Neisseria dentiae</name>
    <dbReference type="NCBI Taxonomy" id="194197"/>
    <lineage>
        <taxon>Bacteria</taxon>
        <taxon>Pseudomonadati</taxon>
        <taxon>Pseudomonadota</taxon>
        <taxon>Betaproteobacteria</taxon>
        <taxon>Neisseriales</taxon>
        <taxon>Neisseriaceae</taxon>
        <taxon>Neisseria</taxon>
    </lineage>
</organism>
<gene>
    <name evidence="3" type="ORF">BWD09_03135</name>
</gene>
<comment type="caution">
    <text evidence="3">The sequence shown here is derived from an EMBL/GenBank/DDBJ whole genome shotgun (WGS) entry which is preliminary data.</text>
</comment>
<dbReference type="RefSeq" id="WP_085365281.1">
    <property type="nucleotide sequence ID" value="NZ_CAUJPZ010000002.1"/>
</dbReference>
<evidence type="ECO:0000313" key="4">
    <source>
        <dbReference type="Proteomes" id="UP000193118"/>
    </source>
</evidence>
<feature type="domain" description="Methyltransferase type 11" evidence="2">
    <location>
        <begin position="51"/>
        <end position="149"/>
    </location>
</feature>
<keyword evidence="3" id="KW-0489">Methyltransferase</keyword>
<dbReference type="Pfam" id="PF08241">
    <property type="entry name" value="Methyltransf_11"/>
    <property type="match status" value="1"/>
</dbReference>
<accession>A0A1X3DEQ7</accession>
<dbReference type="PANTHER" id="PTHR44068">
    <property type="entry name" value="ZGC:194242"/>
    <property type="match status" value="1"/>
</dbReference>
<dbReference type="InterPro" id="IPR029063">
    <property type="entry name" value="SAM-dependent_MTases_sf"/>
</dbReference>
<dbReference type="AlphaFoldDB" id="A0A1X3DEQ7"/>
<evidence type="ECO:0000313" key="3">
    <source>
        <dbReference type="EMBL" id="OSI18192.1"/>
    </source>
</evidence>
<protein>
    <submittedName>
        <fullName evidence="3">SAM-dependent methyltransferase</fullName>
    </submittedName>
</protein>
<dbReference type="InterPro" id="IPR013216">
    <property type="entry name" value="Methyltransf_11"/>
</dbReference>
<dbReference type="Gene3D" id="3.40.50.150">
    <property type="entry name" value="Vaccinia Virus protein VP39"/>
    <property type="match status" value="1"/>
</dbReference>
<dbReference type="GeneID" id="94581810"/>
<dbReference type="Proteomes" id="UP000193118">
    <property type="component" value="Unassembled WGS sequence"/>
</dbReference>
<keyword evidence="1 3" id="KW-0808">Transferase</keyword>
<dbReference type="CDD" id="cd02440">
    <property type="entry name" value="AdoMet_MTases"/>
    <property type="match status" value="1"/>
</dbReference>
<name>A0A1X3DEQ7_9NEIS</name>
<dbReference type="OrthoDB" id="529208at2"/>
<dbReference type="InterPro" id="IPR050447">
    <property type="entry name" value="Erg6_SMT_methyltransf"/>
</dbReference>
<proteinExistence type="predicted"/>
<dbReference type="GO" id="GO:0016126">
    <property type="term" value="P:sterol biosynthetic process"/>
    <property type="evidence" value="ECO:0007669"/>
    <property type="project" value="TreeGrafter"/>
</dbReference>
<dbReference type="STRING" id="194197.BWD09_03135"/>
<dbReference type="PANTHER" id="PTHR44068:SF1">
    <property type="entry name" value="HYPOTHETICAL LOC100005854"/>
    <property type="match status" value="1"/>
</dbReference>
<keyword evidence="4" id="KW-1185">Reference proteome</keyword>
<dbReference type="GO" id="GO:0003838">
    <property type="term" value="F:sterol 24-C-methyltransferase activity"/>
    <property type="evidence" value="ECO:0007669"/>
    <property type="project" value="TreeGrafter"/>
</dbReference>
<reference evidence="4" key="1">
    <citation type="submission" date="2017-01" db="EMBL/GenBank/DDBJ databases">
        <authorList>
            <person name="Wolfgang W.J."/>
            <person name="Cole J."/>
            <person name="Wroblewski D."/>
            <person name="Mcginnis J."/>
            <person name="Musser K.A."/>
        </authorList>
    </citation>
    <scope>NUCLEOTIDE SEQUENCE [LARGE SCALE GENOMIC DNA]</scope>
    <source>
        <strain evidence="4">DSM 19151</strain>
    </source>
</reference>